<protein>
    <recommendedName>
        <fullName evidence="1">Peptidase M20 domain-containing protein 2</fullName>
    </recommendedName>
</protein>
<evidence type="ECO:0000256" key="1">
    <source>
        <dbReference type="PIRNR" id="PIRNR037226"/>
    </source>
</evidence>
<organism evidence="3 4">
    <name type="scientific">Pinctada imbricata</name>
    <name type="common">Atlantic pearl-oyster</name>
    <name type="synonym">Pinctada martensii</name>
    <dbReference type="NCBI Taxonomy" id="66713"/>
    <lineage>
        <taxon>Eukaryota</taxon>
        <taxon>Metazoa</taxon>
        <taxon>Spiralia</taxon>
        <taxon>Lophotrochozoa</taxon>
        <taxon>Mollusca</taxon>
        <taxon>Bivalvia</taxon>
        <taxon>Autobranchia</taxon>
        <taxon>Pteriomorphia</taxon>
        <taxon>Pterioida</taxon>
        <taxon>Pterioidea</taxon>
        <taxon>Pteriidae</taxon>
        <taxon>Pinctada</taxon>
    </lineage>
</organism>
<dbReference type="PANTHER" id="PTHR30575">
    <property type="entry name" value="PEPTIDASE M20"/>
    <property type="match status" value="1"/>
</dbReference>
<name>A0AA89BQR4_PINIB</name>
<dbReference type="InterPro" id="IPR017144">
    <property type="entry name" value="Xaa-Arg_dipeptidase"/>
</dbReference>
<dbReference type="SUPFAM" id="SSF55031">
    <property type="entry name" value="Bacterial exopeptidase dimerisation domain"/>
    <property type="match status" value="1"/>
</dbReference>
<dbReference type="NCBIfam" id="TIGR01891">
    <property type="entry name" value="amidohydrolases"/>
    <property type="match status" value="1"/>
</dbReference>
<dbReference type="Proteomes" id="UP001186944">
    <property type="component" value="Unassembled WGS sequence"/>
</dbReference>
<dbReference type="Gene3D" id="3.40.630.10">
    <property type="entry name" value="Zn peptidases"/>
    <property type="match status" value="1"/>
</dbReference>
<dbReference type="SUPFAM" id="SSF53187">
    <property type="entry name" value="Zn-dependent exopeptidases"/>
    <property type="match status" value="1"/>
</dbReference>
<comment type="caution">
    <text evidence="3">The sequence shown here is derived from an EMBL/GenBank/DDBJ whole genome shotgun (WGS) entry which is preliminary data.</text>
</comment>
<dbReference type="AlphaFoldDB" id="A0AA89BQR4"/>
<dbReference type="GO" id="GO:0016805">
    <property type="term" value="F:dipeptidase activity"/>
    <property type="evidence" value="ECO:0007669"/>
    <property type="project" value="InterPro"/>
</dbReference>
<keyword evidence="4" id="KW-1185">Reference proteome</keyword>
<dbReference type="CDD" id="cd05672">
    <property type="entry name" value="M20_ACY1L2-like"/>
    <property type="match status" value="1"/>
</dbReference>
<dbReference type="EMBL" id="VSWD01000010">
    <property type="protein sequence ID" value="KAK3090536.1"/>
    <property type="molecule type" value="Genomic_DNA"/>
</dbReference>
<evidence type="ECO:0000259" key="2">
    <source>
        <dbReference type="Pfam" id="PF07687"/>
    </source>
</evidence>
<dbReference type="PANTHER" id="PTHR30575:SF0">
    <property type="entry name" value="XAA-ARG DIPEPTIDASE"/>
    <property type="match status" value="1"/>
</dbReference>
<feature type="domain" description="Peptidase M20 dimerisation" evidence="2">
    <location>
        <begin position="177"/>
        <end position="267"/>
    </location>
</feature>
<evidence type="ECO:0000313" key="3">
    <source>
        <dbReference type="EMBL" id="KAK3090536.1"/>
    </source>
</evidence>
<dbReference type="InterPro" id="IPR011650">
    <property type="entry name" value="Peptidase_M20_dimer"/>
</dbReference>
<evidence type="ECO:0000313" key="4">
    <source>
        <dbReference type="Proteomes" id="UP001186944"/>
    </source>
</evidence>
<dbReference type="InterPro" id="IPR002933">
    <property type="entry name" value="Peptidase_M20"/>
</dbReference>
<proteinExistence type="inferred from homology"/>
<dbReference type="Gene3D" id="3.30.70.360">
    <property type="match status" value="1"/>
</dbReference>
<comment type="similarity">
    <text evidence="1">Belongs to the peptidase M20A family.</text>
</comment>
<gene>
    <name evidence="3" type="ORF">FSP39_012538</name>
</gene>
<accession>A0AA89BQR4</accession>
<reference evidence="3" key="1">
    <citation type="submission" date="2019-08" db="EMBL/GenBank/DDBJ databases">
        <title>The improved chromosome-level genome for the pearl oyster Pinctada fucata martensii using PacBio sequencing and Hi-C.</title>
        <authorList>
            <person name="Zheng Z."/>
        </authorList>
    </citation>
    <scope>NUCLEOTIDE SEQUENCE</scope>
    <source>
        <strain evidence="3">ZZ-2019</strain>
        <tissue evidence="3">Adductor muscle</tissue>
    </source>
</reference>
<dbReference type="InterPro" id="IPR017439">
    <property type="entry name" value="Amidohydrolase"/>
</dbReference>
<dbReference type="InterPro" id="IPR052030">
    <property type="entry name" value="Peptidase_M20/M20A_hydrolases"/>
</dbReference>
<sequence length="405" mass="44323">MSEIDDLKKTACEAIDRAADELYQMSNEIWENPETAYKEVKAHDCVARFLNDKFGFPEVVRNFHLPTALKAEYGEKKAGGIHIACLSEYDALPEIGHACGHNLIAEVGVAAGVGIKAVIEKASLPCKVSVIGTPAEEHDGGKIHLINHGVFNNVDIAMMAHPSKYALTKPNYVAVKELNITFTGVESHAAEWPWEGVNALDAAVLCYNNVSCLRQQMHPDWMVHGIITHGGARPNIIPGKTSMEYYVRSATDPGLYKLEAKVKSCAQAAATATGCQIEITESQPYRTLLSNKTLLQLFETNGSSLGTVFESREEITKKLGGSTDMGNVSHVVPSIHPEFYIGTDFNSHTQEFTPAAGAKAAQSYTLDTAKALAMTAVDVMMDKAKLMPQIRKDFEHDLQMEKERN</sequence>
<dbReference type="Pfam" id="PF07687">
    <property type="entry name" value="M20_dimer"/>
    <property type="match status" value="1"/>
</dbReference>
<dbReference type="FunFam" id="3.30.70.360:FF:000004">
    <property type="entry name" value="Peptidase M20 domain-containing protein 2"/>
    <property type="match status" value="1"/>
</dbReference>
<dbReference type="InterPro" id="IPR036264">
    <property type="entry name" value="Bact_exopeptidase_dim_dom"/>
</dbReference>
<dbReference type="PIRSF" id="PIRSF037226">
    <property type="entry name" value="Amidohydrolase_ACY1L2_prd"/>
    <property type="match status" value="1"/>
</dbReference>
<dbReference type="Pfam" id="PF01546">
    <property type="entry name" value="Peptidase_M20"/>
    <property type="match status" value="1"/>
</dbReference>